<evidence type="ECO:0000313" key="4">
    <source>
        <dbReference type="EMBL" id="ASB40387.1"/>
    </source>
</evidence>
<feature type="binding site" evidence="2">
    <location>
        <position position="105"/>
    </location>
    <ligand>
        <name>Mg(2+)</name>
        <dbReference type="ChEBI" id="CHEBI:18420"/>
    </ligand>
</feature>
<feature type="active site" evidence="2">
    <location>
        <position position="106"/>
    </location>
</feature>
<dbReference type="PANTHER" id="PTHR11076:SF33">
    <property type="entry name" value="DNA POLYMERASE KAPPA"/>
    <property type="match status" value="1"/>
</dbReference>
<keyword evidence="2" id="KW-0235">DNA replication</keyword>
<keyword evidence="2" id="KW-0238">DNA-binding</keyword>
<reference evidence="5 7" key="3">
    <citation type="submission" date="2020-11" db="EMBL/GenBank/DDBJ databases">
        <title>Closed and high quality bacterial genomes of the OMM12 community.</title>
        <authorList>
            <person name="Marbouty M."/>
            <person name="Lamy-Besnier Q."/>
            <person name="Debarbieux L."/>
            <person name="Koszul R."/>
        </authorList>
    </citation>
    <scope>NUCLEOTIDE SEQUENCE [LARGE SCALE GENOMIC DNA]</scope>
    <source>
        <strain evidence="5 7">KB18</strain>
    </source>
</reference>
<keyword evidence="2" id="KW-0234">DNA repair</keyword>
<gene>
    <name evidence="2 5" type="primary">dinB</name>
    <name evidence="4" type="ORF">ADH66_06735</name>
    <name evidence="5" type="ORF">I5Q82_16840</name>
</gene>
<dbReference type="InterPro" id="IPR043128">
    <property type="entry name" value="Rev_trsase/Diguanyl_cyclase"/>
</dbReference>
<keyword evidence="2" id="KW-0515">Mutator protein</keyword>
<dbReference type="GO" id="GO:0009432">
    <property type="term" value="P:SOS response"/>
    <property type="evidence" value="ECO:0007669"/>
    <property type="project" value="TreeGrafter"/>
</dbReference>
<name>A0A1Z2XPK4_9FIRM</name>
<comment type="subunit">
    <text evidence="2">Monomer.</text>
</comment>
<comment type="subcellular location">
    <subcellularLocation>
        <location evidence="2">Cytoplasm</location>
    </subcellularLocation>
</comment>
<dbReference type="InterPro" id="IPR050116">
    <property type="entry name" value="DNA_polymerase-Y"/>
</dbReference>
<keyword evidence="6" id="KW-1185">Reference proteome</keyword>
<comment type="catalytic activity">
    <reaction evidence="2">
        <text>DNA(n) + a 2'-deoxyribonucleoside 5'-triphosphate = DNA(n+1) + diphosphate</text>
        <dbReference type="Rhea" id="RHEA:22508"/>
        <dbReference type="Rhea" id="RHEA-COMP:17339"/>
        <dbReference type="Rhea" id="RHEA-COMP:17340"/>
        <dbReference type="ChEBI" id="CHEBI:33019"/>
        <dbReference type="ChEBI" id="CHEBI:61560"/>
        <dbReference type="ChEBI" id="CHEBI:173112"/>
        <dbReference type="EC" id="2.7.7.7"/>
    </reaction>
</comment>
<dbReference type="Gene3D" id="3.30.1490.100">
    <property type="entry name" value="DNA polymerase, Y-family, little finger domain"/>
    <property type="match status" value="1"/>
</dbReference>
<comment type="function">
    <text evidence="2">Poorly processive, error-prone DNA polymerase involved in untargeted mutagenesis. Copies undamaged DNA at stalled replication forks, which arise in vivo from mismatched or misaligned primer ends. These misaligned primers can be extended by PolIV. Exhibits no 3'-5' exonuclease (proofreading) activity. May be involved in translesional synthesis, in conjunction with the beta clamp from PolIII.</text>
</comment>
<feature type="domain" description="UmuC" evidence="3">
    <location>
        <begin position="5"/>
        <end position="187"/>
    </location>
</feature>
<dbReference type="EC" id="2.7.7.7" evidence="2"/>
<dbReference type="Pfam" id="PF11799">
    <property type="entry name" value="IMS_C"/>
    <property type="match status" value="1"/>
</dbReference>
<keyword evidence="2" id="KW-0479">Metal-binding</keyword>
<reference evidence="4" key="1">
    <citation type="journal article" date="2017" name="Genome Announc.">
        <title>High-Quality Whole-Genome Sequences of the Oligo-Mouse-Microbiota Bacterial Community.</title>
        <authorList>
            <person name="Garzetti D."/>
            <person name="Brugiroux S."/>
            <person name="Bunk B."/>
            <person name="Pukall R."/>
            <person name="McCoy K.D."/>
            <person name="Macpherson A.J."/>
            <person name="Stecher B."/>
        </authorList>
    </citation>
    <scope>NUCLEOTIDE SEQUENCE</scope>
    <source>
        <strain evidence="4">KB18</strain>
    </source>
</reference>
<dbReference type="SUPFAM" id="SSF100879">
    <property type="entry name" value="Lesion bypass DNA polymerase (Y-family), little finger domain"/>
    <property type="match status" value="1"/>
</dbReference>
<dbReference type="PANTHER" id="PTHR11076">
    <property type="entry name" value="DNA REPAIR POLYMERASE UMUC / TRANSFERASE FAMILY MEMBER"/>
    <property type="match status" value="1"/>
</dbReference>
<dbReference type="GO" id="GO:0003887">
    <property type="term" value="F:DNA-directed DNA polymerase activity"/>
    <property type="evidence" value="ECO:0007669"/>
    <property type="project" value="UniProtKB-UniRule"/>
</dbReference>
<keyword evidence="2 5" id="KW-0548">Nucleotidyltransferase</keyword>
<dbReference type="Proteomes" id="UP000196710">
    <property type="component" value="Chromosome"/>
</dbReference>
<feature type="binding site" evidence="2">
    <location>
        <position position="9"/>
    </location>
    <ligand>
        <name>Mg(2+)</name>
        <dbReference type="ChEBI" id="CHEBI:18420"/>
    </ligand>
</feature>
<dbReference type="InterPro" id="IPR043502">
    <property type="entry name" value="DNA/RNA_pol_sf"/>
</dbReference>
<dbReference type="SUPFAM" id="SSF56672">
    <property type="entry name" value="DNA/RNA polymerases"/>
    <property type="match status" value="1"/>
</dbReference>
<dbReference type="EMBL" id="CP021422">
    <property type="protein sequence ID" value="ASB40387.1"/>
    <property type="molecule type" value="Genomic_DNA"/>
</dbReference>
<comment type="similarity">
    <text evidence="1 2">Belongs to the DNA polymerase type-Y family.</text>
</comment>
<dbReference type="EMBL" id="CP065321">
    <property type="protein sequence ID" value="QQR29679.1"/>
    <property type="molecule type" value="Genomic_DNA"/>
</dbReference>
<reference evidence="6" key="2">
    <citation type="submission" date="2017-05" db="EMBL/GenBank/DDBJ databases">
        <title>Improved OligoMM genomes.</title>
        <authorList>
            <person name="Garzetti D."/>
        </authorList>
    </citation>
    <scope>NUCLEOTIDE SEQUENCE [LARGE SCALE GENOMIC DNA]</scope>
    <source>
        <strain evidence="6">KB18</strain>
    </source>
</reference>
<keyword evidence="2" id="KW-0963">Cytoplasm</keyword>
<dbReference type="GO" id="GO:0006281">
    <property type="term" value="P:DNA repair"/>
    <property type="evidence" value="ECO:0007669"/>
    <property type="project" value="UniProtKB-UniRule"/>
</dbReference>
<evidence type="ECO:0000256" key="1">
    <source>
        <dbReference type="ARBA" id="ARBA00010945"/>
    </source>
</evidence>
<dbReference type="GO" id="GO:0005829">
    <property type="term" value="C:cytosol"/>
    <property type="evidence" value="ECO:0007669"/>
    <property type="project" value="TreeGrafter"/>
</dbReference>
<sequence>MENGILHVDMNNFYASVETLYAPELKDVPMAVAGDKESRHGIILAKNMLAKKRGVQTAEPIWQAMRKCPGLKLVPPHHERYSMFSALAKKIYCDYTDLVEAFSLDECWLDVYGSQRLFGSGREIAEQIRARVKEELGLTVSVGVSFNKVFAKLGSDYKKPDAVTEFGRAEMESIIWKLPAGELLLVGPTTRNTLKKYGINTIGDIAKMELTTLRRLMGRAGETLWRYANGLDDTPVQSVDAHEDPKSIGSSTTLPRDITTDREVKETLYSLSETVAARLRRSGLKAGEVQITIRNPEFQEIQRQRQLAAPVCDSRSIYEASWELYRRENKRWAIRLLGVRAGRLVPAGESQISFFEDSDGIKRREQLESAVDRVREKYGSGSINRAFALKPHREDRHE</sequence>
<dbReference type="KEGG" id="amur:ADH66_06735"/>
<dbReference type="PROSITE" id="PS50173">
    <property type="entry name" value="UMUC"/>
    <property type="match status" value="1"/>
</dbReference>
<evidence type="ECO:0000256" key="2">
    <source>
        <dbReference type="HAMAP-Rule" id="MF_01113"/>
    </source>
</evidence>
<evidence type="ECO:0000313" key="6">
    <source>
        <dbReference type="Proteomes" id="UP000196710"/>
    </source>
</evidence>
<proteinExistence type="inferred from homology"/>
<keyword evidence="2 5" id="KW-0808">Transferase</keyword>
<evidence type="ECO:0000259" key="3">
    <source>
        <dbReference type="PROSITE" id="PS50173"/>
    </source>
</evidence>
<dbReference type="GO" id="GO:0000287">
    <property type="term" value="F:magnesium ion binding"/>
    <property type="evidence" value="ECO:0007669"/>
    <property type="project" value="UniProtKB-UniRule"/>
</dbReference>
<feature type="site" description="Substrate discrimination" evidence="2">
    <location>
        <position position="14"/>
    </location>
</feature>
<keyword evidence="2" id="KW-0227">DNA damage</keyword>
<protein>
    <recommendedName>
        <fullName evidence="2">DNA polymerase IV</fullName>
        <shortName evidence="2">Pol IV</shortName>
        <ecNumber evidence="2">2.7.7.7</ecNumber>
    </recommendedName>
</protein>
<dbReference type="GO" id="GO:0042276">
    <property type="term" value="P:error-prone translesion synthesis"/>
    <property type="evidence" value="ECO:0007669"/>
    <property type="project" value="TreeGrafter"/>
</dbReference>
<comment type="cofactor">
    <cofactor evidence="2">
        <name>Mg(2+)</name>
        <dbReference type="ChEBI" id="CHEBI:18420"/>
    </cofactor>
    <text evidence="2">Binds 2 magnesium ions per subunit.</text>
</comment>
<dbReference type="InterPro" id="IPR022880">
    <property type="entry name" value="DNApol_IV"/>
</dbReference>
<dbReference type="Gene3D" id="3.40.1170.60">
    <property type="match status" value="1"/>
</dbReference>
<evidence type="ECO:0000313" key="7">
    <source>
        <dbReference type="Proteomes" id="UP000596035"/>
    </source>
</evidence>
<dbReference type="Gene3D" id="3.30.70.270">
    <property type="match status" value="1"/>
</dbReference>
<dbReference type="RefSeq" id="WP_066534093.1">
    <property type="nucleotide sequence ID" value="NZ_CP021422.1"/>
</dbReference>
<dbReference type="GO" id="GO:0003684">
    <property type="term" value="F:damaged DNA binding"/>
    <property type="evidence" value="ECO:0007669"/>
    <property type="project" value="InterPro"/>
</dbReference>
<dbReference type="InterPro" id="IPR017961">
    <property type="entry name" value="DNA_pol_Y-fam_little_finger"/>
</dbReference>
<dbReference type="NCBIfam" id="NF002677">
    <property type="entry name" value="PRK02406.1"/>
    <property type="match status" value="1"/>
</dbReference>
<evidence type="ECO:0000313" key="5">
    <source>
        <dbReference type="EMBL" id="QQR29679.1"/>
    </source>
</evidence>
<dbReference type="InterPro" id="IPR001126">
    <property type="entry name" value="UmuC"/>
</dbReference>
<dbReference type="Gene3D" id="1.10.150.20">
    <property type="entry name" value="5' to 3' exonuclease, C-terminal subdomain"/>
    <property type="match status" value="1"/>
</dbReference>
<dbReference type="GO" id="GO:0006261">
    <property type="term" value="P:DNA-templated DNA replication"/>
    <property type="evidence" value="ECO:0007669"/>
    <property type="project" value="UniProtKB-UniRule"/>
</dbReference>
<dbReference type="InterPro" id="IPR036775">
    <property type="entry name" value="DNA_pol_Y-fam_lit_finger_sf"/>
</dbReference>
<keyword evidence="2" id="KW-0239">DNA-directed DNA polymerase</keyword>
<dbReference type="CDD" id="cd03586">
    <property type="entry name" value="PolY_Pol_IV_kappa"/>
    <property type="match status" value="1"/>
</dbReference>
<accession>A0A1Z2XPK4</accession>
<dbReference type="HAMAP" id="MF_01113">
    <property type="entry name" value="DNApol_IV"/>
    <property type="match status" value="1"/>
</dbReference>
<dbReference type="Proteomes" id="UP000596035">
    <property type="component" value="Chromosome"/>
</dbReference>
<organism evidence="5 7">
    <name type="scientific">Acutalibacter muris</name>
    <dbReference type="NCBI Taxonomy" id="1796620"/>
    <lineage>
        <taxon>Bacteria</taxon>
        <taxon>Bacillati</taxon>
        <taxon>Bacillota</taxon>
        <taxon>Clostridia</taxon>
        <taxon>Eubacteriales</taxon>
        <taxon>Acutalibacteraceae</taxon>
        <taxon>Acutalibacter</taxon>
    </lineage>
</organism>
<dbReference type="Pfam" id="PF00817">
    <property type="entry name" value="IMS"/>
    <property type="match status" value="1"/>
</dbReference>
<keyword evidence="2" id="KW-0460">Magnesium</keyword>
<dbReference type="AlphaFoldDB" id="A0A1Z2XPK4"/>